<dbReference type="Pfam" id="PF14765">
    <property type="entry name" value="PS-DH"/>
    <property type="match status" value="1"/>
</dbReference>
<dbReference type="Gene3D" id="3.10.129.110">
    <property type="entry name" value="Polyketide synthase dehydratase"/>
    <property type="match status" value="1"/>
</dbReference>
<dbReference type="Gene3D" id="3.40.50.150">
    <property type="entry name" value="Vaccinia Virus protein VP39"/>
    <property type="match status" value="1"/>
</dbReference>
<dbReference type="InterPro" id="IPR029063">
    <property type="entry name" value="SAM-dependent_MTases_sf"/>
</dbReference>
<feature type="region of interest" description="C-terminal hotdog fold" evidence="1">
    <location>
        <begin position="153"/>
        <end position="312"/>
    </location>
</feature>
<sequence length="1020" mass="111994">MLELPNELLGSLVPGATECEPRWRRVFKLGDLPWLGDYHINNQTVIPTSMVCVMALAAAMDISDGKEADSIELFDVTIGRPFLLGTSPVEIETPITIESGDDGANTIQGVFSLNKSAAHDESTATVAKGRLRMTFADHELELLSSSRQPKPCGLRPVNINQFYDYLSNVGLRYSGPLRALTSAERRMDYACGVIAPPTGEAPSISGLLHPAILEACFQTLLLAFAAPRDGSLWTIFVPTQIGRLTLFPNSSIGINTPASVTIDTHLHEYTAGYEPDLPMIKGDVSVYSSETGQLQLRLEGLMMSPMAPSTERQDKRLYLKKTWLPDILSGAVLEQEDHISCYERLGLSHSHKVIWAATRQISHRYAKLKALQVGASSISLVEALRHELGNSIGSYTITDALDWAIEDMRRGTISEDLPIKFAVLDITRGVGTFDETASVGPTDLSSFDLVILLKATTAESDTLKSMRGLLKPGGFLLMTMMVTEADPQDATDTTRERIHGTLKSAGFSGVDVLEKDPEGDSPFVILSQAVDVHVNFLRAPLDSTPPFPTRGALLVIGGISHEIKQFIETIQRRLRCVWDGEVIIIKSLTDLKTPDLGQVEAVLSLTELDQSVLESLSRDTFEGLHQLLNQSKIVLWVTYSAGNQNPYQSGTIGLLRAVQAENPDKVLQLLDLDQIDGNESLVAGSFLRLIWGVRLSDASSNRLWTVEPELAVKGGRLLIPRVLFDKKRNNRLNCLSRRVTARDPYEKQSDTLVRPISTSRLFSPNKTYVLIGLSGQMGQSITRWIVQSGGRHVIITSRNPNRDKTWTKELQKQGANVVIKAADVTKKQDMINLRDHILSTMPPIGGVANGAMLQANCFFSDLTYDALQEVLKPKVDGSLVLDEIFSSDDLDFFLLFSSISAVVGQPFQANYDAANNFMTGLVLQRRARNLPASVINLGPIIGLGFIQNIDSSGGSEAVISTLKVLDYMLVSERELHHILAEAILIGKSDEAPEIITGLETVSDNRAPPFWHNNLLFSHII</sequence>
<dbReference type="GO" id="GO:0004312">
    <property type="term" value="F:fatty acid synthase activity"/>
    <property type="evidence" value="ECO:0007669"/>
    <property type="project" value="TreeGrafter"/>
</dbReference>
<gene>
    <name evidence="3" type="ORF">CNMCM6805_005839</name>
</gene>
<evidence type="ECO:0000313" key="3">
    <source>
        <dbReference type="EMBL" id="KAF4239417.1"/>
    </source>
</evidence>
<dbReference type="OrthoDB" id="329835at2759"/>
<dbReference type="InterPro" id="IPR049552">
    <property type="entry name" value="PKS_DH_N"/>
</dbReference>
<protein>
    <recommendedName>
        <fullName evidence="2">PKS/mFAS DH domain-containing protein</fullName>
    </recommendedName>
</protein>
<dbReference type="InterPro" id="IPR036291">
    <property type="entry name" value="NAD(P)-bd_dom_sf"/>
</dbReference>
<keyword evidence="4" id="KW-1185">Reference proteome</keyword>
<dbReference type="InterPro" id="IPR013968">
    <property type="entry name" value="PKS_KR"/>
</dbReference>
<dbReference type="InterPro" id="IPR042104">
    <property type="entry name" value="PKS_dehydratase_sf"/>
</dbReference>
<dbReference type="SUPFAM" id="SSF53335">
    <property type="entry name" value="S-adenosyl-L-methionine-dependent methyltransferases"/>
    <property type="match status" value="1"/>
</dbReference>
<organism evidence="3 4">
    <name type="scientific">Aspergillus fumigatiaffinis</name>
    <dbReference type="NCBI Taxonomy" id="340414"/>
    <lineage>
        <taxon>Eukaryota</taxon>
        <taxon>Fungi</taxon>
        <taxon>Dikarya</taxon>
        <taxon>Ascomycota</taxon>
        <taxon>Pezizomycotina</taxon>
        <taxon>Eurotiomycetes</taxon>
        <taxon>Eurotiomycetidae</taxon>
        <taxon>Eurotiales</taxon>
        <taxon>Aspergillaceae</taxon>
        <taxon>Aspergillus</taxon>
        <taxon>Aspergillus subgen. Fumigati</taxon>
    </lineage>
</organism>
<dbReference type="Proteomes" id="UP000653565">
    <property type="component" value="Unassembled WGS sequence"/>
</dbReference>
<dbReference type="SMART" id="SM00822">
    <property type="entry name" value="PKS_KR"/>
    <property type="match status" value="1"/>
</dbReference>
<dbReference type="InterPro" id="IPR049551">
    <property type="entry name" value="PKS_DH_C"/>
</dbReference>
<evidence type="ECO:0000256" key="1">
    <source>
        <dbReference type="PROSITE-ProRule" id="PRU01363"/>
    </source>
</evidence>
<feature type="domain" description="PKS/mFAS DH" evidence="2">
    <location>
        <begin position="6"/>
        <end position="312"/>
    </location>
</feature>
<dbReference type="Gene3D" id="3.40.50.720">
    <property type="entry name" value="NAD(P)-binding Rossmann-like Domain"/>
    <property type="match status" value="1"/>
</dbReference>
<comment type="caution">
    <text evidence="3">The sequence shown here is derived from an EMBL/GenBank/DDBJ whole genome shotgun (WGS) entry which is preliminary data.</text>
</comment>
<dbReference type="GO" id="GO:0006633">
    <property type="term" value="P:fatty acid biosynthetic process"/>
    <property type="evidence" value="ECO:0007669"/>
    <property type="project" value="TreeGrafter"/>
</dbReference>
<accession>A0A8H4M9H0</accession>
<dbReference type="PANTHER" id="PTHR43775:SF52">
    <property type="entry name" value="STEREOSELECTIVE KETO-REDUCTASE AF490"/>
    <property type="match status" value="1"/>
</dbReference>
<dbReference type="AlphaFoldDB" id="A0A8H4M9H0"/>
<dbReference type="GO" id="GO:0044550">
    <property type="term" value="P:secondary metabolite biosynthetic process"/>
    <property type="evidence" value="ECO:0007669"/>
    <property type="project" value="TreeGrafter"/>
</dbReference>
<dbReference type="InterPro" id="IPR050091">
    <property type="entry name" value="PKS_NRPS_Biosynth_Enz"/>
</dbReference>
<dbReference type="PANTHER" id="PTHR43775">
    <property type="entry name" value="FATTY ACID SYNTHASE"/>
    <property type="match status" value="1"/>
</dbReference>
<evidence type="ECO:0000313" key="4">
    <source>
        <dbReference type="Proteomes" id="UP000653565"/>
    </source>
</evidence>
<feature type="region of interest" description="N-terminal hotdog fold" evidence="1">
    <location>
        <begin position="6"/>
        <end position="138"/>
    </location>
</feature>
<dbReference type="SMART" id="SM00826">
    <property type="entry name" value="PKS_DH"/>
    <property type="match status" value="1"/>
</dbReference>
<comment type="caution">
    <text evidence="1">Lacks conserved residue(s) required for the propagation of feature annotation.</text>
</comment>
<proteinExistence type="predicted"/>
<reference evidence="3" key="1">
    <citation type="journal article" date="2020" name="bioRxiv">
        <title>Genomic and phenotypic heterogeneity of clinical isolates of the human pathogens Aspergillus fumigatus, Aspergillus lentulus and Aspergillus fumigatiaffinis.</title>
        <authorList>
            <person name="dos Santos R.A.C."/>
            <person name="Steenwyk J.L."/>
            <person name="Rivero-Menendez O."/>
            <person name="Mead M.E."/>
            <person name="Silva L.P."/>
            <person name="Bastos R.W."/>
            <person name="Alastruey-Izquierdo A."/>
            <person name="Goldman G.H."/>
            <person name="Rokas A."/>
        </authorList>
    </citation>
    <scope>NUCLEOTIDE SEQUENCE</scope>
    <source>
        <strain evidence="3">CNM-CM6805</strain>
    </source>
</reference>
<dbReference type="PROSITE" id="PS52019">
    <property type="entry name" value="PKS_MFAS_DH"/>
    <property type="match status" value="1"/>
</dbReference>
<dbReference type="InterPro" id="IPR057326">
    <property type="entry name" value="KR_dom"/>
</dbReference>
<dbReference type="InterPro" id="IPR020807">
    <property type="entry name" value="PKS_DH"/>
</dbReference>
<evidence type="ECO:0000259" key="2">
    <source>
        <dbReference type="PROSITE" id="PS52019"/>
    </source>
</evidence>
<name>A0A8H4M9H0_9EURO</name>
<reference evidence="3" key="2">
    <citation type="submission" date="2020-04" db="EMBL/GenBank/DDBJ databases">
        <authorList>
            <person name="Santos R.A.C."/>
            <person name="Steenwyk J.L."/>
            <person name="Rivero-Menendez O."/>
            <person name="Mead M.E."/>
            <person name="Silva L.P."/>
            <person name="Bastos R.W."/>
            <person name="Alastruey-Izquierdo A."/>
            <person name="Goldman G.H."/>
            <person name="Rokas A."/>
        </authorList>
    </citation>
    <scope>NUCLEOTIDE SEQUENCE</scope>
    <source>
        <strain evidence="3">CNM-CM6805</strain>
    </source>
</reference>
<dbReference type="SUPFAM" id="SSF51735">
    <property type="entry name" value="NAD(P)-binding Rossmann-fold domains"/>
    <property type="match status" value="2"/>
</dbReference>
<dbReference type="Pfam" id="PF08659">
    <property type="entry name" value="KR"/>
    <property type="match status" value="1"/>
</dbReference>
<dbReference type="EMBL" id="JAAAPX010000032">
    <property type="protein sequence ID" value="KAF4239417.1"/>
    <property type="molecule type" value="Genomic_DNA"/>
</dbReference>
<dbReference type="InterPro" id="IPR049900">
    <property type="entry name" value="PKS_mFAS_DH"/>
</dbReference>
<dbReference type="Pfam" id="PF21089">
    <property type="entry name" value="PKS_DH_N"/>
    <property type="match status" value="1"/>
</dbReference>